<feature type="domain" description="ABC transporter" evidence="6">
    <location>
        <begin position="7"/>
        <end position="256"/>
    </location>
</feature>
<evidence type="ECO:0000256" key="2">
    <source>
        <dbReference type="ARBA" id="ARBA00005417"/>
    </source>
</evidence>
<dbReference type="InterPro" id="IPR050319">
    <property type="entry name" value="ABC_transp_ATP-bind"/>
</dbReference>
<dbReference type="CDD" id="cd03257">
    <property type="entry name" value="ABC_NikE_OppD_transporters"/>
    <property type="match status" value="1"/>
</dbReference>
<comment type="similarity">
    <text evidence="2">Belongs to the ABC transporter superfamily.</text>
</comment>
<keyword evidence="8" id="KW-0614">Plasmid</keyword>
<dbReference type="PANTHER" id="PTHR43776:SF7">
    <property type="entry name" value="D,D-DIPEPTIDE TRANSPORT ATP-BINDING PROTEIN DDPF-RELATED"/>
    <property type="match status" value="1"/>
</dbReference>
<reference evidence="8 10" key="2">
    <citation type="submission" date="2018-08" db="EMBL/GenBank/DDBJ databases">
        <title>Genetic Globetrotter - A new plasmid hitch-hiking vast phylogenetic and geographic distances.</title>
        <authorList>
            <person name="Vollmers J."/>
            <person name="Petersen J."/>
        </authorList>
    </citation>
    <scope>NUCLEOTIDE SEQUENCE [LARGE SCALE GENOMIC DNA]</scope>
    <source>
        <strain evidence="8 10">DSM 26383</strain>
        <plasmid evidence="10">pridsm_01</plasmid>
        <plasmid evidence="8">pRIdsm_01</plasmid>
    </source>
</reference>
<evidence type="ECO:0000256" key="3">
    <source>
        <dbReference type="ARBA" id="ARBA00022448"/>
    </source>
</evidence>
<dbReference type="SMART" id="SM00382">
    <property type="entry name" value="AAA"/>
    <property type="match status" value="1"/>
</dbReference>
<reference evidence="7 9" key="1">
    <citation type="submission" date="2015-04" db="EMBL/GenBank/DDBJ databases">
        <title>The draft genome sequence of Roseovarius indicus B108T.</title>
        <authorList>
            <person name="Li G."/>
            <person name="Lai Q."/>
            <person name="Shao Z."/>
            <person name="Yan P."/>
        </authorList>
    </citation>
    <scope>NUCLEOTIDE SEQUENCE [LARGE SCALE GENOMIC DNA]</scope>
    <source>
        <strain evidence="7 9">B108</strain>
    </source>
</reference>
<organism evidence="7 9">
    <name type="scientific">Roseovarius indicus</name>
    <dbReference type="NCBI Taxonomy" id="540747"/>
    <lineage>
        <taxon>Bacteria</taxon>
        <taxon>Pseudomonadati</taxon>
        <taxon>Pseudomonadota</taxon>
        <taxon>Alphaproteobacteria</taxon>
        <taxon>Rhodobacterales</taxon>
        <taxon>Roseobacteraceae</taxon>
        <taxon>Roseovarius</taxon>
    </lineage>
</organism>
<dbReference type="InterPro" id="IPR003439">
    <property type="entry name" value="ABC_transporter-like_ATP-bd"/>
</dbReference>
<dbReference type="EMBL" id="CP031599">
    <property type="protein sequence ID" value="QEW29795.1"/>
    <property type="molecule type" value="Genomic_DNA"/>
</dbReference>
<dbReference type="InterPro" id="IPR013563">
    <property type="entry name" value="Oligopep_ABC_C"/>
</dbReference>
<dbReference type="InterPro" id="IPR027417">
    <property type="entry name" value="P-loop_NTPase"/>
</dbReference>
<dbReference type="PROSITE" id="PS00211">
    <property type="entry name" value="ABC_TRANSPORTER_1"/>
    <property type="match status" value="1"/>
</dbReference>
<keyword evidence="9" id="KW-1185">Reference proteome</keyword>
<dbReference type="Gene3D" id="3.40.50.300">
    <property type="entry name" value="P-loop containing nucleotide triphosphate hydrolases"/>
    <property type="match status" value="1"/>
</dbReference>
<proteinExistence type="inferred from homology"/>
<dbReference type="Pfam" id="PF08352">
    <property type="entry name" value="oligo_HPY"/>
    <property type="match status" value="1"/>
</dbReference>
<name>A0A0T5P1Q5_9RHOB</name>
<gene>
    <name evidence="8" type="primary">gsiA_11</name>
    <name evidence="8" type="ORF">RIdsm_05641</name>
    <name evidence="7" type="ORF">XM52_25735</name>
</gene>
<sequence>MTDAPILELDALVKRFPVKGGLFGPKKFLAAVNGVSLQIRPGETLALVGESGCGKSTVGKTIMKLHDPTEGRILIDGYDIAPLSRSGMKPIWRKVQTIFQDPFASLNPRMTAGAIVGEPLTIHGLASGADKDRIVAETFRKVGLRPDQMSRFAHEFSGGQRQRLSIARALVTEPDLIIADEPVSALDVSIQASVINLLIRLQKEMGLAMLFISHDMSVVEHISHRVAVMYLGRLVESGPRDRIFRAPQHPYTQALLSAVPVADPALRNRERIVLKGDVPSPIDPPSGCPFRTRCPLAEDVCATAMPETRAVAPGHGVACHVRARELAA</sequence>
<dbReference type="InterPro" id="IPR017871">
    <property type="entry name" value="ABC_transporter-like_CS"/>
</dbReference>
<evidence type="ECO:0000313" key="10">
    <source>
        <dbReference type="Proteomes" id="UP000325785"/>
    </source>
</evidence>
<dbReference type="EC" id="3.6.3.-" evidence="8"/>
<dbReference type="GO" id="GO:0005886">
    <property type="term" value="C:plasma membrane"/>
    <property type="evidence" value="ECO:0007669"/>
    <property type="project" value="UniProtKB-SubCell"/>
</dbReference>
<protein>
    <submittedName>
        <fullName evidence="8">Glutathione import ATP-binding protein GsiA</fullName>
        <ecNumber evidence="8">3.6.3.-</ecNumber>
    </submittedName>
</protein>
<dbReference type="PROSITE" id="PS50893">
    <property type="entry name" value="ABC_TRANSPORTER_2"/>
    <property type="match status" value="1"/>
</dbReference>
<dbReference type="KEGG" id="rid:RIdsm_05641"/>
<dbReference type="EMBL" id="LAXI01000028">
    <property type="protein sequence ID" value="KRS15080.1"/>
    <property type="molecule type" value="Genomic_DNA"/>
</dbReference>
<dbReference type="NCBIfam" id="TIGR01727">
    <property type="entry name" value="oligo_HPY"/>
    <property type="match status" value="1"/>
</dbReference>
<evidence type="ECO:0000313" key="9">
    <source>
        <dbReference type="Proteomes" id="UP000051401"/>
    </source>
</evidence>
<dbReference type="PANTHER" id="PTHR43776">
    <property type="entry name" value="TRANSPORT ATP-BINDING PROTEIN"/>
    <property type="match status" value="1"/>
</dbReference>
<dbReference type="Proteomes" id="UP000325785">
    <property type="component" value="Plasmid pRIdsm_01"/>
</dbReference>
<dbReference type="FunFam" id="3.40.50.300:FF:000016">
    <property type="entry name" value="Oligopeptide ABC transporter ATP-binding component"/>
    <property type="match status" value="1"/>
</dbReference>
<keyword evidence="8" id="KW-0378">Hydrolase</keyword>
<evidence type="ECO:0000313" key="8">
    <source>
        <dbReference type="EMBL" id="QEW29795.1"/>
    </source>
</evidence>
<dbReference type="GO" id="GO:0015833">
    <property type="term" value="P:peptide transport"/>
    <property type="evidence" value="ECO:0007669"/>
    <property type="project" value="InterPro"/>
</dbReference>
<dbReference type="STRING" id="540747.SAMN04488031_11931"/>
<comment type="subcellular location">
    <subcellularLocation>
        <location evidence="1">Cell inner membrane</location>
        <topology evidence="1">Peripheral membrane protein</topology>
    </subcellularLocation>
</comment>
<geneLocation type="plasmid" evidence="8">
    <name>pRIdsm_01</name>
</geneLocation>
<dbReference type="Pfam" id="PF00005">
    <property type="entry name" value="ABC_tran"/>
    <property type="match status" value="1"/>
</dbReference>
<evidence type="ECO:0000256" key="4">
    <source>
        <dbReference type="ARBA" id="ARBA00022741"/>
    </source>
</evidence>
<evidence type="ECO:0000313" key="7">
    <source>
        <dbReference type="EMBL" id="KRS15080.1"/>
    </source>
</evidence>
<keyword evidence="5 8" id="KW-0067">ATP-binding</keyword>
<dbReference type="PATRIC" id="fig|540747.5.peg.3505"/>
<keyword evidence="4" id="KW-0547">Nucleotide-binding</keyword>
<dbReference type="OrthoDB" id="9802264at2"/>
<evidence type="ECO:0000259" key="6">
    <source>
        <dbReference type="PROSITE" id="PS50893"/>
    </source>
</evidence>
<dbReference type="AlphaFoldDB" id="A0A0T5P1Q5"/>
<evidence type="ECO:0000256" key="1">
    <source>
        <dbReference type="ARBA" id="ARBA00004417"/>
    </source>
</evidence>
<dbReference type="InterPro" id="IPR003593">
    <property type="entry name" value="AAA+_ATPase"/>
</dbReference>
<dbReference type="GO" id="GO:0016887">
    <property type="term" value="F:ATP hydrolysis activity"/>
    <property type="evidence" value="ECO:0007669"/>
    <property type="project" value="InterPro"/>
</dbReference>
<dbReference type="Proteomes" id="UP000051401">
    <property type="component" value="Unassembled WGS sequence"/>
</dbReference>
<accession>A0A0T5P1Q5</accession>
<dbReference type="RefSeq" id="WP_057821001.1">
    <property type="nucleotide sequence ID" value="NZ_CP031599.1"/>
</dbReference>
<dbReference type="SUPFAM" id="SSF52540">
    <property type="entry name" value="P-loop containing nucleoside triphosphate hydrolases"/>
    <property type="match status" value="1"/>
</dbReference>
<evidence type="ECO:0000256" key="5">
    <source>
        <dbReference type="ARBA" id="ARBA00022840"/>
    </source>
</evidence>
<dbReference type="GO" id="GO:0055085">
    <property type="term" value="P:transmembrane transport"/>
    <property type="evidence" value="ECO:0007669"/>
    <property type="project" value="UniProtKB-ARBA"/>
</dbReference>
<geneLocation type="plasmid" evidence="10">
    <name>pridsm_01</name>
</geneLocation>
<keyword evidence="3" id="KW-0813">Transport</keyword>
<dbReference type="GO" id="GO:0005524">
    <property type="term" value="F:ATP binding"/>
    <property type="evidence" value="ECO:0007669"/>
    <property type="project" value="UniProtKB-KW"/>
</dbReference>